<accession>A0A9J6F4L6</accession>
<feature type="domain" description="Methyltransferase type 12" evidence="2">
    <location>
        <begin position="120"/>
        <end position="218"/>
    </location>
</feature>
<evidence type="ECO:0000313" key="3">
    <source>
        <dbReference type="EMBL" id="KAH8041181.1"/>
    </source>
</evidence>
<feature type="compositionally biased region" description="Polar residues" evidence="1">
    <location>
        <begin position="51"/>
        <end position="64"/>
    </location>
</feature>
<dbReference type="Gene3D" id="3.40.50.150">
    <property type="entry name" value="Vaccinia Virus protein VP39"/>
    <property type="match status" value="1"/>
</dbReference>
<evidence type="ECO:0000313" key="4">
    <source>
        <dbReference type="Proteomes" id="UP000821866"/>
    </source>
</evidence>
<name>A0A9J6F4L6_RHIMP</name>
<organism evidence="3 4">
    <name type="scientific">Rhipicephalus microplus</name>
    <name type="common">Cattle tick</name>
    <name type="synonym">Boophilus microplus</name>
    <dbReference type="NCBI Taxonomy" id="6941"/>
    <lineage>
        <taxon>Eukaryota</taxon>
        <taxon>Metazoa</taxon>
        <taxon>Ecdysozoa</taxon>
        <taxon>Arthropoda</taxon>
        <taxon>Chelicerata</taxon>
        <taxon>Arachnida</taxon>
        <taxon>Acari</taxon>
        <taxon>Parasitiformes</taxon>
        <taxon>Ixodida</taxon>
        <taxon>Ixodoidea</taxon>
        <taxon>Ixodidae</taxon>
        <taxon>Rhipicephalinae</taxon>
        <taxon>Rhipicephalus</taxon>
        <taxon>Boophilus</taxon>
    </lineage>
</organism>
<feature type="compositionally biased region" description="Polar residues" evidence="1">
    <location>
        <begin position="72"/>
        <end position="82"/>
    </location>
</feature>
<dbReference type="Pfam" id="PF08242">
    <property type="entry name" value="Methyltransf_12"/>
    <property type="match status" value="1"/>
</dbReference>
<dbReference type="AlphaFoldDB" id="A0A9J6F4L6"/>
<proteinExistence type="predicted"/>
<dbReference type="CDD" id="cd02440">
    <property type="entry name" value="AdoMet_MTases"/>
    <property type="match status" value="1"/>
</dbReference>
<dbReference type="PANTHER" id="PTHR43464:SF23">
    <property type="entry name" value="JUVENILE HORMONE ACID O-METHYLTRANSFERASE"/>
    <property type="match status" value="1"/>
</dbReference>
<reference evidence="3" key="2">
    <citation type="submission" date="2021-09" db="EMBL/GenBank/DDBJ databases">
        <authorList>
            <person name="Jia N."/>
            <person name="Wang J."/>
            <person name="Shi W."/>
            <person name="Du L."/>
            <person name="Sun Y."/>
            <person name="Zhan W."/>
            <person name="Jiang J."/>
            <person name="Wang Q."/>
            <person name="Zhang B."/>
            <person name="Ji P."/>
            <person name="Sakyi L.B."/>
            <person name="Cui X."/>
            <person name="Yuan T."/>
            <person name="Jiang B."/>
            <person name="Yang W."/>
            <person name="Lam T.T.-Y."/>
            <person name="Chang Q."/>
            <person name="Ding S."/>
            <person name="Wang X."/>
            <person name="Zhu J."/>
            <person name="Ruan X."/>
            <person name="Zhao L."/>
            <person name="Wei J."/>
            <person name="Que T."/>
            <person name="Du C."/>
            <person name="Cheng J."/>
            <person name="Dai P."/>
            <person name="Han X."/>
            <person name="Huang E."/>
            <person name="Gao Y."/>
            <person name="Liu J."/>
            <person name="Shao H."/>
            <person name="Ye R."/>
            <person name="Li L."/>
            <person name="Wei W."/>
            <person name="Wang X."/>
            <person name="Wang C."/>
            <person name="Huo Q."/>
            <person name="Li W."/>
            <person name="Guo W."/>
            <person name="Chen H."/>
            <person name="Chen S."/>
            <person name="Zhou L."/>
            <person name="Zhou L."/>
            <person name="Ni X."/>
            <person name="Tian J."/>
            <person name="Zhou Y."/>
            <person name="Sheng Y."/>
            <person name="Liu T."/>
            <person name="Pan Y."/>
            <person name="Xia L."/>
            <person name="Li J."/>
            <person name="Zhao F."/>
            <person name="Cao W."/>
        </authorList>
    </citation>
    <scope>NUCLEOTIDE SEQUENCE</scope>
    <source>
        <strain evidence="3">Rmic-2018</strain>
        <tissue evidence="3">Larvae</tissue>
    </source>
</reference>
<dbReference type="InterPro" id="IPR029063">
    <property type="entry name" value="SAM-dependent_MTases_sf"/>
</dbReference>
<comment type="caution">
    <text evidence="3">The sequence shown here is derived from an EMBL/GenBank/DDBJ whole genome shotgun (WGS) entry which is preliminary data.</text>
</comment>
<dbReference type="InterPro" id="IPR013217">
    <property type="entry name" value="Methyltransf_12"/>
</dbReference>
<keyword evidence="4" id="KW-1185">Reference proteome</keyword>
<dbReference type="SUPFAM" id="SSF53335">
    <property type="entry name" value="S-adenosyl-L-methionine-dependent methyltransferases"/>
    <property type="match status" value="1"/>
</dbReference>
<dbReference type="VEuPathDB" id="VectorBase:LOC119159580"/>
<dbReference type="PANTHER" id="PTHR43464">
    <property type="entry name" value="METHYLTRANSFERASE"/>
    <property type="match status" value="1"/>
</dbReference>
<evidence type="ECO:0000259" key="2">
    <source>
        <dbReference type="Pfam" id="PF08242"/>
    </source>
</evidence>
<evidence type="ECO:0000256" key="1">
    <source>
        <dbReference type="SAM" id="MobiDB-lite"/>
    </source>
</evidence>
<dbReference type="GO" id="GO:0010420">
    <property type="term" value="F:polyprenyldihydroxybenzoate methyltransferase activity"/>
    <property type="evidence" value="ECO:0007669"/>
    <property type="project" value="TreeGrafter"/>
</dbReference>
<gene>
    <name evidence="3" type="ORF">HPB51_013841</name>
</gene>
<dbReference type="EMBL" id="JABSTU010000001">
    <property type="protein sequence ID" value="KAH8041181.1"/>
    <property type="molecule type" value="Genomic_DNA"/>
</dbReference>
<protein>
    <recommendedName>
        <fullName evidence="2">Methyltransferase type 12 domain-containing protein</fullName>
    </recommendedName>
</protein>
<reference evidence="3" key="1">
    <citation type="journal article" date="2020" name="Cell">
        <title>Large-Scale Comparative Analyses of Tick Genomes Elucidate Their Genetic Diversity and Vector Capacities.</title>
        <authorList>
            <consortium name="Tick Genome and Microbiome Consortium (TIGMIC)"/>
            <person name="Jia N."/>
            <person name="Wang J."/>
            <person name="Shi W."/>
            <person name="Du L."/>
            <person name="Sun Y."/>
            <person name="Zhan W."/>
            <person name="Jiang J.F."/>
            <person name="Wang Q."/>
            <person name="Zhang B."/>
            <person name="Ji P."/>
            <person name="Bell-Sakyi L."/>
            <person name="Cui X.M."/>
            <person name="Yuan T.T."/>
            <person name="Jiang B.G."/>
            <person name="Yang W.F."/>
            <person name="Lam T.T."/>
            <person name="Chang Q.C."/>
            <person name="Ding S.J."/>
            <person name="Wang X.J."/>
            <person name="Zhu J.G."/>
            <person name="Ruan X.D."/>
            <person name="Zhao L."/>
            <person name="Wei J.T."/>
            <person name="Ye R.Z."/>
            <person name="Que T.C."/>
            <person name="Du C.H."/>
            <person name="Zhou Y.H."/>
            <person name="Cheng J.X."/>
            <person name="Dai P.F."/>
            <person name="Guo W.B."/>
            <person name="Han X.H."/>
            <person name="Huang E.J."/>
            <person name="Li L.F."/>
            <person name="Wei W."/>
            <person name="Gao Y.C."/>
            <person name="Liu J.Z."/>
            <person name="Shao H.Z."/>
            <person name="Wang X."/>
            <person name="Wang C.C."/>
            <person name="Yang T.C."/>
            <person name="Huo Q.B."/>
            <person name="Li W."/>
            <person name="Chen H.Y."/>
            <person name="Chen S.E."/>
            <person name="Zhou L.G."/>
            <person name="Ni X.B."/>
            <person name="Tian J.H."/>
            <person name="Sheng Y."/>
            <person name="Liu T."/>
            <person name="Pan Y.S."/>
            <person name="Xia L.Y."/>
            <person name="Li J."/>
            <person name="Zhao F."/>
            <person name="Cao W.C."/>
        </authorList>
    </citation>
    <scope>NUCLEOTIDE SEQUENCE</scope>
    <source>
        <strain evidence="3">Rmic-2018</strain>
    </source>
</reference>
<feature type="region of interest" description="Disordered" evidence="1">
    <location>
        <begin position="47"/>
        <end position="82"/>
    </location>
</feature>
<sequence>MALRRCLCSRSGAKLFLGCKTSISFSSPSVLRRSVDDEHRLPVLQCMRRLSGSTNPPDESTTPETGPARGKSTGSTSSAPMLSPQLYTSANAFQKRDNLLVLDLLNMAFRRAPSEDQQFLDIGCAAGDFTRDVLMPRCSPCRRIVATDVSSSMIAHAKRFYTHPYITYDVLDLSHDVSPFVERYGRFDRVYSFFCLHWIHDQIGALRNIRKLMAPEGECLLYFCARTPSYTLWREFARMDRWKDVLSSNRKLSFFRFYRTLKTFIPPSHDAKDLLSYLEHILAASELKPHTCEVLRNVWTFPTEQDIAGTISAVLPVAEGASVHEVQELAKAMTAEVVLRSRKSLGGFSAAFDAYVVHASRSAVSRTPQWLMMHSG</sequence>
<dbReference type="Proteomes" id="UP000821866">
    <property type="component" value="Chromosome 1"/>
</dbReference>